<dbReference type="InterPro" id="IPR021867">
    <property type="entry name" value="Bmt2/SAMTOR"/>
</dbReference>
<dbReference type="PANTHER" id="PTHR21008:SF1">
    <property type="entry name" value="25S RRNA (ADENINE(2142)-N(1))-METHYLTRANSFERASE"/>
    <property type="match status" value="1"/>
</dbReference>
<name>A0A4P9YW52_9FUNG</name>
<reference evidence="5" key="1">
    <citation type="journal article" date="2018" name="Nat. Microbiol.">
        <title>Leveraging single-cell genomics to expand the fungal tree of life.</title>
        <authorList>
            <person name="Ahrendt S.R."/>
            <person name="Quandt C.A."/>
            <person name="Ciobanu D."/>
            <person name="Clum A."/>
            <person name="Salamov A."/>
            <person name="Andreopoulos B."/>
            <person name="Cheng J.F."/>
            <person name="Woyke T."/>
            <person name="Pelin A."/>
            <person name="Henrissat B."/>
            <person name="Reynolds N.K."/>
            <person name="Benny G.L."/>
            <person name="Smith M.E."/>
            <person name="James T.Y."/>
            <person name="Grigoriev I.V."/>
        </authorList>
    </citation>
    <scope>NUCLEOTIDE SEQUENCE [LARGE SCALE GENOMIC DNA]</scope>
    <source>
        <strain evidence="5">Benny S71-1</strain>
    </source>
</reference>
<dbReference type="GO" id="GO:0016433">
    <property type="term" value="F:rRNA (adenine) methyltransferase activity"/>
    <property type="evidence" value="ECO:0007669"/>
    <property type="project" value="TreeGrafter"/>
</dbReference>
<dbReference type="GO" id="GO:0005730">
    <property type="term" value="C:nucleolus"/>
    <property type="evidence" value="ECO:0007669"/>
    <property type="project" value="TreeGrafter"/>
</dbReference>
<dbReference type="Proteomes" id="UP000278143">
    <property type="component" value="Unassembled WGS sequence"/>
</dbReference>
<keyword evidence="3" id="KW-0949">S-adenosyl-L-methionine</keyword>
<accession>A0A4P9YW52</accession>
<evidence type="ECO:0000313" key="4">
    <source>
        <dbReference type="EMBL" id="RKP24286.1"/>
    </source>
</evidence>
<keyword evidence="5" id="KW-1185">Reference proteome</keyword>
<feature type="non-terminal residue" evidence="4">
    <location>
        <position position="1"/>
    </location>
</feature>
<dbReference type="AlphaFoldDB" id="A0A4P9YW52"/>
<evidence type="ECO:0000256" key="3">
    <source>
        <dbReference type="ARBA" id="ARBA00022691"/>
    </source>
</evidence>
<dbReference type="OrthoDB" id="5954793at2759"/>
<evidence type="ECO:0000256" key="1">
    <source>
        <dbReference type="ARBA" id="ARBA00022603"/>
    </source>
</evidence>
<protein>
    <recommendedName>
        <fullName evidence="6">25S rRNA adenine-N(1) methyltransferase</fullName>
    </recommendedName>
</protein>
<organism evidence="4 5">
    <name type="scientific">Syncephalis pseudoplumigaleata</name>
    <dbReference type="NCBI Taxonomy" id="1712513"/>
    <lineage>
        <taxon>Eukaryota</taxon>
        <taxon>Fungi</taxon>
        <taxon>Fungi incertae sedis</taxon>
        <taxon>Zoopagomycota</taxon>
        <taxon>Zoopagomycotina</taxon>
        <taxon>Zoopagomycetes</taxon>
        <taxon>Zoopagales</taxon>
        <taxon>Piptocephalidaceae</taxon>
        <taxon>Syncephalis</taxon>
    </lineage>
</organism>
<evidence type="ECO:0008006" key="6">
    <source>
        <dbReference type="Google" id="ProtNLM"/>
    </source>
</evidence>
<sequence>SLVVNFVGDIRARGRMLQRVPDFLRPGGAQYLFLVLPLPCINNSRYMDHDRLVEMLASIGLNRLVAHHHSSRLAYYLFQRDAATVATRSARFTKKEIHPGGKRNNFCIVIDS</sequence>
<keyword evidence="2" id="KW-0808">Transferase</keyword>
<keyword evidence="1" id="KW-0489">Methyltransferase</keyword>
<dbReference type="PANTHER" id="PTHR21008">
    <property type="entry name" value="S-ADENOSYLMETHIONINE SENSOR UPSTREAM OF MTORC1-RELATED"/>
    <property type="match status" value="1"/>
</dbReference>
<dbReference type="Pfam" id="PF11968">
    <property type="entry name" value="Bmt2"/>
    <property type="match status" value="1"/>
</dbReference>
<gene>
    <name evidence="4" type="ORF">SYNPS1DRAFT_17433</name>
</gene>
<proteinExistence type="predicted"/>
<evidence type="ECO:0000256" key="2">
    <source>
        <dbReference type="ARBA" id="ARBA00022679"/>
    </source>
</evidence>
<evidence type="ECO:0000313" key="5">
    <source>
        <dbReference type="Proteomes" id="UP000278143"/>
    </source>
</evidence>
<dbReference type="EMBL" id="KZ990327">
    <property type="protein sequence ID" value="RKP24286.1"/>
    <property type="molecule type" value="Genomic_DNA"/>
</dbReference>